<comment type="caution">
    <text evidence="3">The sequence shown here is derived from an EMBL/GenBank/DDBJ whole genome shotgun (WGS) entry which is preliminary data.</text>
</comment>
<reference evidence="3 4" key="1">
    <citation type="submission" date="2019-07" db="EMBL/GenBank/DDBJ databases">
        <title>Whole genome shotgun sequence of Skermanella aerolata NBRC 106429.</title>
        <authorList>
            <person name="Hosoyama A."/>
            <person name="Uohara A."/>
            <person name="Ohji S."/>
            <person name="Ichikawa N."/>
        </authorList>
    </citation>
    <scope>NUCLEOTIDE SEQUENCE [LARGE SCALE GENOMIC DNA]</scope>
    <source>
        <strain evidence="3 4">NBRC 106429</strain>
    </source>
</reference>
<gene>
    <name evidence="3" type="ORF">SAE02_53140</name>
</gene>
<feature type="chain" id="PRO_5022221930" evidence="2">
    <location>
        <begin position="39"/>
        <end position="236"/>
    </location>
</feature>
<protein>
    <submittedName>
        <fullName evidence="3">Uncharacterized protein</fullName>
    </submittedName>
</protein>
<proteinExistence type="predicted"/>
<keyword evidence="4" id="KW-1185">Reference proteome</keyword>
<evidence type="ECO:0000256" key="1">
    <source>
        <dbReference type="SAM" id="MobiDB-lite"/>
    </source>
</evidence>
<feature type="compositionally biased region" description="Basic and acidic residues" evidence="1">
    <location>
        <begin position="204"/>
        <end position="213"/>
    </location>
</feature>
<feature type="compositionally biased region" description="Low complexity" evidence="1">
    <location>
        <begin position="214"/>
        <end position="227"/>
    </location>
</feature>
<feature type="region of interest" description="Disordered" evidence="1">
    <location>
        <begin position="189"/>
        <end position="236"/>
    </location>
</feature>
<dbReference type="RefSeq" id="WP_052832157.1">
    <property type="nucleotide sequence ID" value="NZ_BJYZ01000026.1"/>
</dbReference>
<dbReference type="OrthoDB" id="7349193at2"/>
<feature type="signal peptide" evidence="2">
    <location>
        <begin position="1"/>
        <end position="38"/>
    </location>
</feature>
<evidence type="ECO:0000256" key="2">
    <source>
        <dbReference type="SAM" id="SignalP"/>
    </source>
</evidence>
<evidence type="ECO:0000313" key="4">
    <source>
        <dbReference type="Proteomes" id="UP000321523"/>
    </source>
</evidence>
<keyword evidence="2" id="KW-0732">Signal</keyword>
<dbReference type="Proteomes" id="UP000321523">
    <property type="component" value="Unassembled WGS sequence"/>
</dbReference>
<sequence length="236" mass="25429">MKSATSDKASLPTVRKLRRIAAAVTTACVLATSTSAWAKPACYSAAEYDAEQAVRLHTELMVIGLTCNAIEADRKLFSKYQQFTTKNRTSLMNWEKVLIGHFRETDKSNPTRRFDDFRTVVANEIAQRSALLTPPVFCQTHSDIVDRALALSESDLKRYLADSRTDEIGKAPPCGVTVAELLDSDLPLTATKASTKPSVQGKGNDAKKAKPAKDAAAAKGGSAKPAKTIVTAAKVD</sequence>
<accession>A0A512DXJ6</accession>
<name>A0A512DXJ6_9PROT</name>
<organism evidence="3 4">
    <name type="scientific">Skermanella aerolata</name>
    <dbReference type="NCBI Taxonomy" id="393310"/>
    <lineage>
        <taxon>Bacteria</taxon>
        <taxon>Pseudomonadati</taxon>
        <taxon>Pseudomonadota</taxon>
        <taxon>Alphaproteobacteria</taxon>
        <taxon>Rhodospirillales</taxon>
        <taxon>Azospirillaceae</taxon>
        <taxon>Skermanella</taxon>
    </lineage>
</organism>
<dbReference type="EMBL" id="BJYZ01000026">
    <property type="protein sequence ID" value="GEO41166.1"/>
    <property type="molecule type" value="Genomic_DNA"/>
</dbReference>
<evidence type="ECO:0000313" key="3">
    <source>
        <dbReference type="EMBL" id="GEO41166.1"/>
    </source>
</evidence>
<dbReference type="AlphaFoldDB" id="A0A512DXJ6"/>